<dbReference type="EMBL" id="LT629739">
    <property type="protein sequence ID" value="SDT05354.1"/>
    <property type="molecule type" value="Genomic_DNA"/>
</dbReference>
<dbReference type="AlphaFoldDB" id="A0A1H1X7R1"/>
<dbReference type="Proteomes" id="UP000199700">
    <property type="component" value="Chromosome"/>
</dbReference>
<dbReference type="RefSeq" id="WP_092107783.1">
    <property type="nucleotide sequence ID" value="NZ_LT629739.1"/>
</dbReference>
<dbReference type="OrthoDB" id="4578408at2"/>
<protein>
    <recommendedName>
        <fullName evidence="3">DNA-binding domain-containing protein</fullName>
    </recommendedName>
</protein>
<gene>
    <name evidence="1" type="ORF">SAMN04489751_3622</name>
</gene>
<name>A0A1H1X7R1_BRESA</name>
<evidence type="ECO:0000313" key="2">
    <source>
        <dbReference type="Proteomes" id="UP000199700"/>
    </source>
</evidence>
<accession>A0A1H1X7R1</accession>
<organism evidence="1 2">
    <name type="scientific">Brevibacterium sandarakinum</name>
    <dbReference type="NCBI Taxonomy" id="629680"/>
    <lineage>
        <taxon>Bacteria</taxon>
        <taxon>Bacillati</taxon>
        <taxon>Actinomycetota</taxon>
        <taxon>Actinomycetes</taxon>
        <taxon>Micrococcales</taxon>
        <taxon>Brevibacteriaceae</taxon>
        <taxon>Brevibacterium</taxon>
    </lineage>
</organism>
<sequence>MPDLSPPADSSVRASILDTSVIPLGERALQGILDHVMAVGDEAETTCLEVKGPLDMGSKTSTAKIVKFLLGAANRRPHEAARHFRGYAVLVIGAQKDDAPGVPRGTEAHELEDRLRPYLGPQFPAFEFGRIGVGRDNEVLFVIAQPPEDGQSIFPCHKSYQGDDRRDSLEDGAIYVRGTSNTRPARSGEVLALVERARGGGKPPIVLEVELVGCVHRVDRVEEVLEQLLNYREEQFSKEPEQHEKSSFSPASLQLASSAFGTPRPLSREDREKALAAWRSKKAEHIAGSREHFLGAGLLGAGIRVLSRDRFIAKPRLTLTFHGCELFDHLDADDADFEKAAEPVLRRQNPLGPGFDYSTLRPLPRDYPVSWSNRGEDAEIVLTPESLRPNDPWTTDQDDYVIVARDPGAGLVEVSWVLTEDGNDTVATGEITVPTKELIDAADLFKSVFSDEE</sequence>
<reference evidence="1" key="1">
    <citation type="submission" date="2016-10" db="EMBL/GenBank/DDBJ databases">
        <authorList>
            <person name="Varghese N."/>
            <person name="Submissions S."/>
        </authorList>
    </citation>
    <scope>NUCLEOTIDE SEQUENCE [LARGE SCALE GENOMIC DNA]</scope>
    <source>
        <strain evidence="1">DSM 22082</strain>
    </source>
</reference>
<proteinExistence type="predicted"/>
<keyword evidence="2" id="KW-1185">Reference proteome</keyword>
<evidence type="ECO:0000313" key="1">
    <source>
        <dbReference type="EMBL" id="SDT05354.1"/>
    </source>
</evidence>
<evidence type="ECO:0008006" key="3">
    <source>
        <dbReference type="Google" id="ProtNLM"/>
    </source>
</evidence>